<accession>A0ABQ9VCK3</accession>
<organism evidence="2 3">
    <name type="scientific">Saguinus oedipus</name>
    <name type="common">Cotton-top tamarin</name>
    <name type="synonym">Oedipomidas oedipus</name>
    <dbReference type="NCBI Taxonomy" id="9490"/>
    <lineage>
        <taxon>Eukaryota</taxon>
        <taxon>Metazoa</taxon>
        <taxon>Chordata</taxon>
        <taxon>Craniata</taxon>
        <taxon>Vertebrata</taxon>
        <taxon>Euteleostomi</taxon>
        <taxon>Mammalia</taxon>
        <taxon>Eutheria</taxon>
        <taxon>Euarchontoglires</taxon>
        <taxon>Primates</taxon>
        <taxon>Haplorrhini</taxon>
        <taxon>Platyrrhini</taxon>
        <taxon>Cebidae</taxon>
        <taxon>Callitrichinae</taxon>
        <taxon>Saguinus</taxon>
    </lineage>
</organism>
<name>A0ABQ9VCK3_SAGOE</name>
<evidence type="ECO:0000313" key="3">
    <source>
        <dbReference type="Proteomes" id="UP001266305"/>
    </source>
</evidence>
<dbReference type="Proteomes" id="UP001266305">
    <property type="component" value="Unassembled WGS sequence"/>
</dbReference>
<keyword evidence="3" id="KW-1185">Reference proteome</keyword>
<dbReference type="EMBL" id="JASSZA010000007">
    <property type="protein sequence ID" value="KAK2107090.1"/>
    <property type="molecule type" value="Genomic_DNA"/>
</dbReference>
<sequence>VVEFCNASTHNQEAPNLQNQMCSLRSAWDVIINSTDFHHSFPMNGTELPPPPTFSLVQAGVKVVCLVLDVSSKMAE</sequence>
<comment type="caution">
    <text evidence="2">The sequence shown here is derived from an EMBL/GenBank/DDBJ whole genome shotgun (WGS) entry which is preliminary data.</text>
</comment>
<feature type="non-terminal residue" evidence="2">
    <location>
        <position position="1"/>
    </location>
</feature>
<evidence type="ECO:0000259" key="1">
    <source>
        <dbReference type="Pfam" id="PF08434"/>
    </source>
</evidence>
<dbReference type="Pfam" id="PF08434">
    <property type="entry name" value="CLCA"/>
    <property type="match status" value="1"/>
</dbReference>
<evidence type="ECO:0000313" key="2">
    <source>
        <dbReference type="EMBL" id="KAK2107090.1"/>
    </source>
</evidence>
<protein>
    <submittedName>
        <fullName evidence="2">Calcium-activated chloride channel regulator 2</fullName>
    </submittedName>
</protein>
<feature type="non-terminal residue" evidence="2">
    <location>
        <position position="76"/>
    </location>
</feature>
<reference evidence="2 3" key="1">
    <citation type="submission" date="2023-05" db="EMBL/GenBank/DDBJ databases">
        <title>B98-5 Cell Line De Novo Hybrid Assembly: An Optical Mapping Approach.</title>
        <authorList>
            <person name="Kananen K."/>
            <person name="Auerbach J.A."/>
            <person name="Kautto E."/>
            <person name="Blachly J.S."/>
        </authorList>
    </citation>
    <scope>NUCLEOTIDE SEQUENCE [LARGE SCALE GENOMIC DNA]</scope>
    <source>
        <strain evidence="2">B95-8</strain>
        <tissue evidence="2">Cell line</tissue>
    </source>
</reference>
<feature type="domain" description="Calcium-activated chloride channel N-terminal" evidence="1">
    <location>
        <begin position="1"/>
        <end position="44"/>
    </location>
</feature>
<gene>
    <name evidence="2" type="primary">CLCA2_4</name>
    <name evidence="2" type="ORF">P7K49_016604</name>
</gene>
<proteinExistence type="predicted"/>
<dbReference type="InterPro" id="IPR013642">
    <property type="entry name" value="CLCA_N"/>
</dbReference>